<name>A0ABN8LFW7_9CNID</name>
<reference evidence="1 2" key="1">
    <citation type="submission" date="2022-05" db="EMBL/GenBank/DDBJ databases">
        <authorList>
            <consortium name="Genoscope - CEA"/>
            <person name="William W."/>
        </authorList>
    </citation>
    <scope>NUCLEOTIDE SEQUENCE [LARGE SCALE GENOMIC DNA]</scope>
</reference>
<organism evidence="1 2">
    <name type="scientific">Porites evermanni</name>
    <dbReference type="NCBI Taxonomy" id="104178"/>
    <lineage>
        <taxon>Eukaryota</taxon>
        <taxon>Metazoa</taxon>
        <taxon>Cnidaria</taxon>
        <taxon>Anthozoa</taxon>
        <taxon>Hexacorallia</taxon>
        <taxon>Scleractinia</taxon>
        <taxon>Fungiina</taxon>
        <taxon>Poritidae</taxon>
        <taxon>Porites</taxon>
    </lineage>
</organism>
<proteinExistence type="predicted"/>
<accession>A0ABN8LFW7</accession>
<sequence>GPGAGVHNHEVQDLFVLVCKLLESDHRMRLHRAPHDSAQNEAERTNAAIREALATGRPVEPPADPFHGLTASQMESMTLKEVEEHCLSWKVGNTWKLAREVSERIHDEPGPGKHDFLISVPSYPKEQQILHFLAKYLIQWKKAPVNKRPTMCGNALFLKLQRLKDDHVRQGHCYLEYLKFTCEPTCEFCEREGWSAGVPGNWFPVPTRSNTTPRTYIPSVVPREEIDSLLPSIQVKRLFATGRKVHSKEVQKLCNDFLIDVNACNHFIEHQKFLAMKAK</sequence>
<gene>
    <name evidence="1" type="ORF">PEVE_00022619</name>
</gene>
<comment type="caution">
    <text evidence="1">The sequence shown here is derived from an EMBL/GenBank/DDBJ whole genome shotgun (WGS) entry which is preliminary data.</text>
</comment>
<dbReference type="EMBL" id="CALNXI010000030">
    <property type="protein sequence ID" value="CAH3015864.1"/>
    <property type="molecule type" value="Genomic_DNA"/>
</dbReference>
<feature type="non-terminal residue" evidence="1">
    <location>
        <position position="1"/>
    </location>
</feature>
<evidence type="ECO:0000313" key="1">
    <source>
        <dbReference type="EMBL" id="CAH3015864.1"/>
    </source>
</evidence>
<keyword evidence="2" id="KW-1185">Reference proteome</keyword>
<feature type="non-terminal residue" evidence="1">
    <location>
        <position position="279"/>
    </location>
</feature>
<dbReference type="Proteomes" id="UP001159427">
    <property type="component" value="Unassembled WGS sequence"/>
</dbReference>
<evidence type="ECO:0000313" key="2">
    <source>
        <dbReference type="Proteomes" id="UP001159427"/>
    </source>
</evidence>
<protein>
    <submittedName>
        <fullName evidence="1">Uncharacterized protein</fullName>
    </submittedName>
</protein>